<dbReference type="InterPro" id="IPR002104">
    <property type="entry name" value="Integrase_catalytic"/>
</dbReference>
<dbReference type="Pfam" id="PF14659">
    <property type="entry name" value="Phage_int_SAM_3"/>
    <property type="match status" value="1"/>
</dbReference>
<comment type="similarity">
    <text evidence="1">Belongs to the 'phage' integrase family.</text>
</comment>
<dbReference type="PANTHER" id="PTHR30629:SF2">
    <property type="entry name" value="PROPHAGE INTEGRASE INTS-RELATED"/>
    <property type="match status" value="1"/>
</dbReference>
<feature type="domain" description="Core-binding (CB)" evidence="7">
    <location>
        <begin position="62"/>
        <end position="142"/>
    </location>
</feature>
<dbReference type="PANTHER" id="PTHR30629">
    <property type="entry name" value="PROPHAGE INTEGRASE"/>
    <property type="match status" value="1"/>
</dbReference>
<keyword evidence="4" id="KW-0233">DNA recombination</keyword>
<dbReference type="EMBL" id="JBHTII010000001">
    <property type="protein sequence ID" value="MFD0788936.1"/>
    <property type="molecule type" value="Genomic_DNA"/>
</dbReference>
<dbReference type="InterPro" id="IPR010998">
    <property type="entry name" value="Integrase_recombinase_N"/>
</dbReference>
<gene>
    <name evidence="8" type="ORF">ACFQ0P_00890</name>
</gene>
<feature type="domain" description="Tyr recombinase" evidence="6">
    <location>
        <begin position="163"/>
        <end position="352"/>
    </location>
</feature>
<dbReference type="Gene3D" id="1.10.150.130">
    <property type="match status" value="1"/>
</dbReference>
<evidence type="ECO:0000259" key="7">
    <source>
        <dbReference type="PROSITE" id="PS51900"/>
    </source>
</evidence>
<evidence type="ECO:0000313" key="9">
    <source>
        <dbReference type="Proteomes" id="UP001597055"/>
    </source>
</evidence>
<dbReference type="Gene3D" id="1.10.443.10">
    <property type="entry name" value="Intergrase catalytic core"/>
    <property type="match status" value="1"/>
</dbReference>
<keyword evidence="3 5" id="KW-0238">DNA-binding</keyword>
<dbReference type="CDD" id="cd01189">
    <property type="entry name" value="INT_ICEBs1_C_like"/>
    <property type="match status" value="1"/>
</dbReference>
<dbReference type="PROSITE" id="PS51898">
    <property type="entry name" value="TYR_RECOMBINASE"/>
    <property type="match status" value="1"/>
</dbReference>
<proteinExistence type="inferred from homology"/>
<dbReference type="Proteomes" id="UP001597055">
    <property type="component" value="Unassembled WGS sequence"/>
</dbReference>
<evidence type="ECO:0000256" key="2">
    <source>
        <dbReference type="ARBA" id="ARBA00022908"/>
    </source>
</evidence>
<sequence length="385" mass="42798">MGSITAYESADGRRYRVRYRKPDHSQTDKRGFRTKRDAEEFLHMVELSKARGSYVDPALARVNVETWARDWLKSQAQLKPTTLVGYESALSKHIIPRWGRRSLSDIGYAEIQHWVSDLSKTLAPQSVRNIYAVFSLVFSFAVRDGRLVRNPAEGIQLPRRIKAKRGYLTHVQVHRLADECGDSRTLVLFLSYTGLRWGEAAALRVRDVDFTRRRVEVARAVSEPAGRIVFGTPKTHARRSVPFPQFLVDPIAEACKDREPDDLLFPSPNGDVIRAGNFRSRTLASAVQRVQQADSSFPRVTPHDLRHTAASLALSSGANIKAIQGMLGHASATMTLDVYADLFPDDLDSVAAALDLAAQRHLVTRDDAASPTLPTNPPHVVGLGS</sequence>
<dbReference type="SUPFAM" id="SSF56349">
    <property type="entry name" value="DNA breaking-rejoining enzymes"/>
    <property type="match status" value="1"/>
</dbReference>
<comment type="caution">
    <text evidence="8">The sequence shown here is derived from an EMBL/GenBank/DDBJ whole genome shotgun (WGS) entry which is preliminary data.</text>
</comment>
<dbReference type="RefSeq" id="WP_378771035.1">
    <property type="nucleotide sequence ID" value="NZ_JBHTII010000001.1"/>
</dbReference>
<evidence type="ECO:0000256" key="4">
    <source>
        <dbReference type="ARBA" id="ARBA00023172"/>
    </source>
</evidence>
<evidence type="ECO:0000313" key="8">
    <source>
        <dbReference type="EMBL" id="MFD0788936.1"/>
    </source>
</evidence>
<evidence type="ECO:0000256" key="3">
    <source>
        <dbReference type="ARBA" id="ARBA00023125"/>
    </source>
</evidence>
<evidence type="ECO:0000256" key="1">
    <source>
        <dbReference type="ARBA" id="ARBA00008857"/>
    </source>
</evidence>
<evidence type="ECO:0000259" key="6">
    <source>
        <dbReference type="PROSITE" id="PS51898"/>
    </source>
</evidence>
<dbReference type="PROSITE" id="PS51900">
    <property type="entry name" value="CB"/>
    <property type="match status" value="1"/>
</dbReference>
<reference evidence="9" key="1">
    <citation type="journal article" date="2019" name="Int. J. Syst. Evol. Microbiol.">
        <title>The Global Catalogue of Microorganisms (GCM) 10K type strain sequencing project: providing services to taxonomists for standard genome sequencing and annotation.</title>
        <authorList>
            <consortium name="The Broad Institute Genomics Platform"/>
            <consortium name="The Broad Institute Genome Sequencing Center for Infectious Disease"/>
            <person name="Wu L."/>
            <person name="Ma J."/>
        </authorList>
    </citation>
    <scope>NUCLEOTIDE SEQUENCE [LARGE SCALE GENOMIC DNA]</scope>
    <source>
        <strain evidence="9">CCUG 54523</strain>
    </source>
</reference>
<evidence type="ECO:0000256" key="5">
    <source>
        <dbReference type="PROSITE-ProRule" id="PRU01248"/>
    </source>
</evidence>
<organism evidence="8 9">
    <name type="scientific">Microbacterium insulae</name>
    <dbReference type="NCBI Taxonomy" id="483014"/>
    <lineage>
        <taxon>Bacteria</taxon>
        <taxon>Bacillati</taxon>
        <taxon>Actinomycetota</taxon>
        <taxon>Actinomycetes</taxon>
        <taxon>Micrococcales</taxon>
        <taxon>Microbacteriaceae</taxon>
        <taxon>Microbacterium</taxon>
    </lineage>
</organism>
<dbReference type="InterPro" id="IPR050808">
    <property type="entry name" value="Phage_Integrase"/>
</dbReference>
<name>A0ABW3AD67_9MICO</name>
<dbReference type="InterPro" id="IPR013762">
    <property type="entry name" value="Integrase-like_cat_sf"/>
</dbReference>
<keyword evidence="2" id="KW-0229">DNA integration</keyword>
<accession>A0ABW3AD67</accession>
<dbReference type="InterPro" id="IPR011010">
    <property type="entry name" value="DNA_brk_join_enz"/>
</dbReference>
<dbReference type="Pfam" id="PF00589">
    <property type="entry name" value="Phage_integrase"/>
    <property type="match status" value="1"/>
</dbReference>
<dbReference type="InterPro" id="IPR044068">
    <property type="entry name" value="CB"/>
</dbReference>
<protein>
    <submittedName>
        <fullName evidence="8">Tyrosine-type recombinase/integrase</fullName>
    </submittedName>
</protein>
<keyword evidence="9" id="KW-1185">Reference proteome</keyword>
<dbReference type="InterPro" id="IPR004107">
    <property type="entry name" value="Integrase_SAM-like_N"/>
</dbReference>